<feature type="region of interest" description="Disordered" evidence="1">
    <location>
        <begin position="40"/>
        <end position="97"/>
    </location>
</feature>
<organism evidence="2">
    <name type="scientific">Anopheles braziliensis</name>
    <dbReference type="NCBI Taxonomy" id="58242"/>
    <lineage>
        <taxon>Eukaryota</taxon>
        <taxon>Metazoa</taxon>
        <taxon>Ecdysozoa</taxon>
        <taxon>Arthropoda</taxon>
        <taxon>Hexapoda</taxon>
        <taxon>Insecta</taxon>
        <taxon>Pterygota</taxon>
        <taxon>Neoptera</taxon>
        <taxon>Endopterygota</taxon>
        <taxon>Diptera</taxon>
        <taxon>Nematocera</taxon>
        <taxon>Culicoidea</taxon>
        <taxon>Culicidae</taxon>
        <taxon>Anophelinae</taxon>
        <taxon>Anopheles</taxon>
    </lineage>
</organism>
<protein>
    <submittedName>
        <fullName evidence="2">Putative cell wall integrity and stress response component 1</fullName>
    </submittedName>
</protein>
<dbReference type="AlphaFoldDB" id="A0A2M3ZM62"/>
<name>A0A2M3ZM62_9DIPT</name>
<proteinExistence type="predicted"/>
<evidence type="ECO:0000256" key="1">
    <source>
        <dbReference type="SAM" id="MobiDB-lite"/>
    </source>
</evidence>
<evidence type="ECO:0000313" key="2">
    <source>
        <dbReference type="EMBL" id="MBW29593.1"/>
    </source>
</evidence>
<reference evidence="2" key="1">
    <citation type="submission" date="2018-01" db="EMBL/GenBank/DDBJ databases">
        <title>An insight into the sialome of Amazonian anophelines.</title>
        <authorList>
            <person name="Ribeiro J.M."/>
            <person name="Scarpassa V."/>
            <person name="Calvo E."/>
        </authorList>
    </citation>
    <scope>NUCLEOTIDE SEQUENCE</scope>
    <source>
        <tissue evidence="2">Salivary glands</tissue>
    </source>
</reference>
<sequence>MRITLVTTAATLLADDTGALASRDPWPVKQFLGVDLTNEPSKSTAVEMPVSSSSSSSSSASSFSSRSLSSSSSSSSGSSKSSSSSTSSTSSSITCSSCCRSLARIPCTLAMLMLLVRML</sequence>
<dbReference type="EMBL" id="GGFM01008842">
    <property type="protein sequence ID" value="MBW29593.1"/>
    <property type="molecule type" value="Transcribed_RNA"/>
</dbReference>
<feature type="compositionally biased region" description="Low complexity" evidence="1">
    <location>
        <begin position="51"/>
        <end position="95"/>
    </location>
</feature>
<accession>A0A2M3ZM62</accession>